<keyword evidence="1" id="KW-0732">Signal</keyword>
<dbReference type="Pfam" id="PF26644">
    <property type="entry name" value="CCC"/>
    <property type="match status" value="1"/>
</dbReference>
<gene>
    <name evidence="3" type="ORF">CALMAC_LOCUS5467</name>
</gene>
<proteinExistence type="predicted"/>
<dbReference type="Proteomes" id="UP000410492">
    <property type="component" value="Unassembled WGS sequence"/>
</dbReference>
<evidence type="ECO:0000313" key="4">
    <source>
        <dbReference type="Proteomes" id="UP000410492"/>
    </source>
</evidence>
<keyword evidence="4" id="KW-1185">Reference proteome</keyword>
<dbReference type="EMBL" id="CAACVG010006790">
    <property type="protein sequence ID" value="VEN41737.1"/>
    <property type="molecule type" value="Genomic_DNA"/>
</dbReference>
<name>A0A653C1D1_CALMS</name>
<feature type="domain" description="CCC" evidence="2">
    <location>
        <begin position="37"/>
        <end position="138"/>
    </location>
</feature>
<reference evidence="3 4" key="1">
    <citation type="submission" date="2019-01" db="EMBL/GenBank/DDBJ databases">
        <authorList>
            <person name="Sayadi A."/>
        </authorList>
    </citation>
    <scope>NUCLEOTIDE SEQUENCE [LARGE SCALE GENOMIC DNA]</scope>
</reference>
<evidence type="ECO:0000256" key="1">
    <source>
        <dbReference type="SAM" id="SignalP"/>
    </source>
</evidence>
<evidence type="ECO:0000259" key="2">
    <source>
        <dbReference type="Pfam" id="PF26644"/>
    </source>
</evidence>
<feature type="signal peptide" evidence="1">
    <location>
        <begin position="1"/>
        <end position="21"/>
    </location>
</feature>
<protein>
    <recommendedName>
        <fullName evidence="2">CCC domain-containing protein</fullName>
    </recommendedName>
</protein>
<accession>A0A653C1D1</accession>
<organism evidence="3 4">
    <name type="scientific">Callosobruchus maculatus</name>
    <name type="common">Southern cowpea weevil</name>
    <name type="synonym">Pulse bruchid</name>
    <dbReference type="NCBI Taxonomy" id="64391"/>
    <lineage>
        <taxon>Eukaryota</taxon>
        <taxon>Metazoa</taxon>
        <taxon>Ecdysozoa</taxon>
        <taxon>Arthropoda</taxon>
        <taxon>Hexapoda</taxon>
        <taxon>Insecta</taxon>
        <taxon>Pterygota</taxon>
        <taxon>Neoptera</taxon>
        <taxon>Endopterygota</taxon>
        <taxon>Coleoptera</taxon>
        <taxon>Polyphaga</taxon>
        <taxon>Cucujiformia</taxon>
        <taxon>Chrysomeloidea</taxon>
        <taxon>Chrysomelidae</taxon>
        <taxon>Bruchinae</taxon>
        <taxon>Bruchini</taxon>
        <taxon>Callosobruchus</taxon>
    </lineage>
</organism>
<dbReference type="AlphaFoldDB" id="A0A653C1D1"/>
<feature type="chain" id="PRO_5024842825" description="CCC domain-containing protein" evidence="1">
    <location>
        <begin position="22"/>
        <end position="163"/>
    </location>
</feature>
<sequence>MIVCFLKSTLVVSLLLKNGWATPVLEHDKALKYEEYVVEHEISFLDAKSSVFNTSLQQMLPSPGCQKCTIDEKRYCLGRDLINDHCCCDRRHHELFPFIPHTCYFGDQLCTPTVGNCDTYYKLSICCCKKYAFLKWKEKSSCASLLVSKALLYVSLYIISNFT</sequence>
<evidence type="ECO:0000313" key="3">
    <source>
        <dbReference type="EMBL" id="VEN41737.1"/>
    </source>
</evidence>
<dbReference type="OrthoDB" id="6610578at2759"/>
<dbReference type="InterPro" id="IPR058250">
    <property type="entry name" value="CCC"/>
</dbReference>